<sequence>MSIAKTLSAVVIGLEGMVVEVEAVMNVGPPALHVIGLHDQAAESASRRVRDAALNSEIRWPSQNLIVSLYPVSLPKPGNTMELAIAVSVLAAAGSIPTQGLDSTLFLAELGQDGAVRPARGVLPAVRAAAELGVSTVVVAPENAAEAAAIDGVRVLAPRTLTELFYRARLFRWLTEPDKDLPDVPPAPAEGWKLPWQFLGTRRSAPPVELAQAPLPAVARRAVEVAAAGGHDLLLLGRPEPGAGYAPGRTLVAEALAALLPPMDRDEQLAAATMSSLAGLLDAGDPLPSTPVFRTVHHTVSVTGPAGRMTSSGSLAPGAMLLAQHGVLEIGDAPELERRVVDKLHRTLTSGWIRMSRRSTATVVQPRFQLVLGASMCPCENIRAGECSCPPAARRRYLDRIAPLVDDLPVKVLLDAEPVEIGGDSTAAVATHVWDARDRARARLADTPWTTNAQVPASVILSRFLPDDQALELLSRRLAGTSVPILKQVLQLAWTLTDLAGLPLPGPDQVHQALALHHTPAVLTGESTAPEQQSPEPGTTEPER</sequence>
<dbReference type="Pfam" id="PF01078">
    <property type="entry name" value="Mg_chelatase"/>
    <property type="match status" value="1"/>
</dbReference>
<accession>A0ABS3S8C0</accession>
<dbReference type="RefSeq" id="WP_208251866.1">
    <property type="nucleotide sequence ID" value="NZ_JAGEPF010000040.1"/>
</dbReference>
<dbReference type="InterPro" id="IPR045006">
    <property type="entry name" value="CHLI-like"/>
</dbReference>
<dbReference type="InterPro" id="IPR027417">
    <property type="entry name" value="P-loop_NTPase"/>
</dbReference>
<dbReference type="SUPFAM" id="SSF52540">
    <property type="entry name" value="P-loop containing nucleoside triphosphate hydrolases"/>
    <property type="match status" value="1"/>
</dbReference>
<dbReference type="GO" id="GO:0005524">
    <property type="term" value="F:ATP binding"/>
    <property type="evidence" value="ECO:0007669"/>
    <property type="project" value="UniProtKB-KW"/>
</dbReference>
<dbReference type="InterPro" id="IPR020568">
    <property type="entry name" value="Ribosomal_Su5_D2-typ_SF"/>
</dbReference>
<feature type="region of interest" description="Disordered" evidence="1">
    <location>
        <begin position="524"/>
        <end position="544"/>
    </location>
</feature>
<dbReference type="InterPro" id="IPR014721">
    <property type="entry name" value="Ribsml_uS5_D2-typ_fold_subgr"/>
</dbReference>
<dbReference type="Pfam" id="PF13541">
    <property type="entry name" value="ChlI"/>
    <property type="match status" value="1"/>
</dbReference>
<dbReference type="PANTHER" id="PTHR32039:SF7">
    <property type="entry name" value="COMPETENCE PROTEIN COMM"/>
    <property type="match status" value="1"/>
</dbReference>
<evidence type="ECO:0000259" key="2">
    <source>
        <dbReference type="Pfam" id="PF01078"/>
    </source>
</evidence>
<name>A0ABS3S8C0_9ACTN</name>
<dbReference type="Pfam" id="PF13335">
    <property type="entry name" value="Mg_chelatase_C"/>
    <property type="match status" value="1"/>
</dbReference>
<organism evidence="4 5">
    <name type="scientific">Actinomadura violacea</name>
    <dbReference type="NCBI Taxonomy" id="2819934"/>
    <lineage>
        <taxon>Bacteria</taxon>
        <taxon>Bacillati</taxon>
        <taxon>Actinomycetota</taxon>
        <taxon>Actinomycetes</taxon>
        <taxon>Streptosporangiales</taxon>
        <taxon>Thermomonosporaceae</taxon>
        <taxon>Actinomadura</taxon>
    </lineage>
</organism>
<dbReference type="Gene3D" id="3.30.230.10">
    <property type="match status" value="1"/>
</dbReference>
<protein>
    <submittedName>
        <fullName evidence="4">ATP-binding protein</fullName>
    </submittedName>
</protein>
<dbReference type="SUPFAM" id="SSF54211">
    <property type="entry name" value="Ribosomal protein S5 domain 2-like"/>
    <property type="match status" value="1"/>
</dbReference>
<dbReference type="InterPro" id="IPR025158">
    <property type="entry name" value="Mg_chelat-rel_C"/>
</dbReference>
<proteinExistence type="predicted"/>
<dbReference type="Proteomes" id="UP000680206">
    <property type="component" value="Unassembled WGS sequence"/>
</dbReference>
<dbReference type="Gene3D" id="3.40.50.300">
    <property type="entry name" value="P-loop containing nucleotide triphosphate hydrolases"/>
    <property type="match status" value="1"/>
</dbReference>
<evidence type="ECO:0000313" key="4">
    <source>
        <dbReference type="EMBL" id="MBO2465003.1"/>
    </source>
</evidence>
<comment type="caution">
    <text evidence="4">The sequence shown here is derived from an EMBL/GenBank/DDBJ whole genome shotgun (WGS) entry which is preliminary data.</text>
</comment>
<keyword evidence="4" id="KW-0067">ATP-binding</keyword>
<gene>
    <name evidence="4" type="ORF">J4709_46300</name>
</gene>
<dbReference type="PANTHER" id="PTHR32039">
    <property type="entry name" value="MAGNESIUM-CHELATASE SUBUNIT CHLI"/>
    <property type="match status" value="1"/>
</dbReference>
<keyword evidence="5" id="KW-1185">Reference proteome</keyword>
<evidence type="ECO:0000313" key="5">
    <source>
        <dbReference type="Proteomes" id="UP000680206"/>
    </source>
</evidence>
<feature type="domain" description="Magnesium chelatase ChlI-like catalytic" evidence="2">
    <location>
        <begin position="218"/>
        <end position="414"/>
    </location>
</feature>
<evidence type="ECO:0000256" key="1">
    <source>
        <dbReference type="SAM" id="MobiDB-lite"/>
    </source>
</evidence>
<reference evidence="4 5" key="1">
    <citation type="submission" date="2021-03" db="EMBL/GenBank/DDBJ databases">
        <title>Actinomadura violae sp. nov., isolated from lichen in Thailand.</title>
        <authorList>
            <person name="Kanchanasin P."/>
            <person name="Saeng-In P."/>
            <person name="Phongsopitanun W."/>
            <person name="Yuki M."/>
            <person name="Kudo T."/>
            <person name="Ohkuma M."/>
            <person name="Tanasupawat S."/>
        </authorList>
    </citation>
    <scope>NUCLEOTIDE SEQUENCE [LARGE SCALE GENOMIC DNA]</scope>
    <source>
        <strain evidence="4 5">LCR2-06</strain>
    </source>
</reference>
<feature type="compositionally biased region" description="Polar residues" evidence="1">
    <location>
        <begin position="525"/>
        <end position="537"/>
    </location>
</feature>
<keyword evidence="4" id="KW-0547">Nucleotide-binding</keyword>
<dbReference type="EMBL" id="JAGEPF010000040">
    <property type="protein sequence ID" value="MBO2465003.1"/>
    <property type="molecule type" value="Genomic_DNA"/>
</dbReference>
<evidence type="ECO:0000259" key="3">
    <source>
        <dbReference type="Pfam" id="PF13335"/>
    </source>
</evidence>
<feature type="domain" description="Mg chelatase-related protein C-terminal" evidence="3">
    <location>
        <begin position="424"/>
        <end position="516"/>
    </location>
</feature>
<dbReference type="InterPro" id="IPR000523">
    <property type="entry name" value="Mg_chelatse_chII-like_cat_dom"/>
</dbReference>